<feature type="transmembrane region" description="Helical" evidence="6">
    <location>
        <begin position="585"/>
        <end position="605"/>
    </location>
</feature>
<feature type="transmembrane region" description="Helical" evidence="6">
    <location>
        <begin position="513"/>
        <end position="534"/>
    </location>
</feature>
<feature type="transmembrane region" description="Helical" evidence="6">
    <location>
        <begin position="206"/>
        <end position="225"/>
    </location>
</feature>
<protein>
    <submittedName>
        <fullName evidence="7">UNC93-like protein 3</fullName>
    </submittedName>
</protein>
<accession>A0A371HP69</accession>
<dbReference type="PANTHER" id="PTHR19444:SF13">
    <property type="entry name" value="PROTEIN UNC-93 HOMOLOG A"/>
    <property type="match status" value="1"/>
</dbReference>
<gene>
    <name evidence="7" type="ORF">CR513_11700</name>
</gene>
<reference evidence="7" key="1">
    <citation type="submission" date="2018-05" db="EMBL/GenBank/DDBJ databases">
        <title>Draft genome of Mucuna pruriens seed.</title>
        <authorList>
            <person name="Nnadi N.E."/>
            <person name="Vos R."/>
            <person name="Hasami M.H."/>
            <person name="Devisetty U.K."/>
            <person name="Aguiy J.C."/>
        </authorList>
    </citation>
    <scope>NUCLEOTIDE SEQUENCE [LARGE SCALE GENOMIC DNA]</scope>
    <source>
        <strain evidence="7">JCA_2017</strain>
    </source>
</reference>
<keyword evidence="4 6" id="KW-1133">Transmembrane helix</keyword>
<comment type="caution">
    <text evidence="7">The sequence shown here is derived from an EMBL/GenBank/DDBJ whole genome shotgun (WGS) entry which is preliminary data.</text>
</comment>
<feature type="transmembrane region" description="Helical" evidence="6">
    <location>
        <begin position="392"/>
        <end position="419"/>
    </location>
</feature>
<comment type="similarity">
    <text evidence="2">Belongs to the unc-93 family.</text>
</comment>
<evidence type="ECO:0000256" key="5">
    <source>
        <dbReference type="ARBA" id="ARBA00023136"/>
    </source>
</evidence>
<evidence type="ECO:0000256" key="4">
    <source>
        <dbReference type="ARBA" id="ARBA00022989"/>
    </source>
</evidence>
<dbReference type="CDD" id="cd17338">
    <property type="entry name" value="MFS_unc93_like"/>
    <property type="match status" value="1"/>
</dbReference>
<evidence type="ECO:0000256" key="2">
    <source>
        <dbReference type="ARBA" id="ARBA00009172"/>
    </source>
</evidence>
<keyword evidence="8" id="KW-1185">Reference proteome</keyword>
<feature type="non-terminal residue" evidence="7">
    <location>
        <position position="1"/>
    </location>
</feature>
<dbReference type="GO" id="GO:0055075">
    <property type="term" value="P:potassium ion homeostasis"/>
    <property type="evidence" value="ECO:0007669"/>
    <property type="project" value="InterPro"/>
</dbReference>
<dbReference type="InterPro" id="IPR051951">
    <property type="entry name" value="UNC-93_regulatory"/>
</dbReference>
<keyword evidence="3 6" id="KW-0812">Transmembrane</keyword>
<name>A0A371HP69_MUCPR</name>
<dbReference type="Pfam" id="PF05978">
    <property type="entry name" value="UNC-93"/>
    <property type="match status" value="1"/>
</dbReference>
<dbReference type="GO" id="GO:0016020">
    <property type="term" value="C:membrane"/>
    <property type="evidence" value="ECO:0007669"/>
    <property type="project" value="UniProtKB-SubCell"/>
</dbReference>
<feature type="transmembrane region" description="Helical" evidence="6">
    <location>
        <begin position="154"/>
        <end position="174"/>
    </location>
</feature>
<feature type="transmembrane region" description="Helical" evidence="6">
    <location>
        <begin position="237"/>
        <end position="257"/>
    </location>
</feature>
<evidence type="ECO:0000313" key="7">
    <source>
        <dbReference type="EMBL" id="RDY04557.1"/>
    </source>
</evidence>
<feature type="transmembrane region" description="Helical" evidence="6">
    <location>
        <begin position="322"/>
        <end position="342"/>
    </location>
</feature>
<comment type="subcellular location">
    <subcellularLocation>
        <location evidence="1">Membrane</location>
        <topology evidence="1">Multi-pass membrane protein</topology>
    </subcellularLocation>
</comment>
<organism evidence="7 8">
    <name type="scientific">Mucuna pruriens</name>
    <name type="common">Velvet bean</name>
    <name type="synonym">Dolichos pruriens</name>
    <dbReference type="NCBI Taxonomy" id="157652"/>
    <lineage>
        <taxon>Eukaryota</taxon>
        <taxon>Viridiplantae</taxon>
        <taxon>Streptophyta</taxon>
        <taxon>Embryophyta</taxon>
        <taxon>Tracheophyta</taxon>
        <taxon>Spermatophyta</taxon>
        <taxon>Magnoliopsida</taxon>
        <taxon>eudicotyledons</taxon>
        <taxon>Gunneridae</taxon>
        <taxon>Pentapetalae</taxon>
        <taxon>rosids</taxon>
        <taxon>fabids</taxon>
        <taxon>Fabales</taxon>
        <taxon>Fabaceae</taxon>
        <taxon>Papilionoideae</taxon>
        <taxon>50 kb inversion clade</taxon>
        <taxon>NPAAA clade</taxon>
        <taxon>indigoferoid/millettioid clade</taxon>
        <taxon>Phaseoleae</taxon>
        <taxon>Mucuna</taxon>
    </lineage>
</organism>
<evidence type="ECO:0000256" key="3">
    <source>
        <dbReference type="ARBA" id="ARBA00022692"/>
    </source>
</evidence>
<evidence type="ECO:0000256" key="1">
    <source>
        <dbReference type="ARBA" id="ARBA00004141"/>
    </source>
</evidence>
<dbReference type="OrthoDB" id="78663at2759"/>
<dbReference type="InterPro" id="IPR010291">
    <property type="entry name" value="Ion_channel_UNC-93"/>
</dbReference>
<dbReference type="EMBL" id="QJKJ01002054">
    <property type="protein sequence ID" value="RDY04557.1"/>
    <property type="molecule type" value="Genomic_DNA"/>
</dbReference>
<proteinExistence type="inferred from homology"/>
<dbReference type="STRING" id="157652.A0A371HP69"/>
<evidence type="ECO:0000256" key="6">
    <source>
        <dbReference type="SAM" id="Phobius"/>
    </source>
</evidence>
<sequence>RWGQGPATNFLCLDVNGMTSESKFANIYSHSSSNRGEVEIQSMASAIPGDEETPLVGGDNSALEAPKGHTRDIHILSLAFLLVFLAFGAAQNLQSTLNTEDDLGTTSLGILYLSFTFCSVVASLVVRLLGSKNALLIGTTGYVFYVAANLKPTWYTLVPASVYLGFCASIIWVGEGTYLTSAARSHASDNNLHEGAVIGDFNGEFWAVYALHQFIGNLITFALLSDDGQEGITKGTTVLFVVFLFIMTFGAILMGFLHKRSVNSKGQRELSGADASACASLKSLSKSLANALSDVKMLLIIPLIAYSGLQQAFVWAEFTKYVVTPAIGISGVGSSMAAYGAFDGICSLLAGRLTSGLTSITSIVSVGVFAQAVVLILLLLDFSISSGWLGTLYILLLAGLLGIGDGVLMTQLNALLGILFKHDTEGAFAQLKIWQCATIAIVFFLAPLISFKAVVVIMLAFLCFSFSIFLWLALKVGKTSSPSTTTHDFIHHTMSLFWFSNLLRLHLRTTWPILTYASTWITLLTLTVAVASFWPQVAFVSAISPSSSFSQKCSSGGSIRMPLDVPGDILCFPAHMLIKSKIDLIVPPVFAAVIVAASACVLRALGLWDHDQTRLQPN</sequence>
<feature type="transmembrane region" description="Helical" evidence="6">
    <location>
        <begin position="297"/>
        <end position="316"/>
    </location>
</feature>
<feature type="transmembrane region" description="Helical" evidence="6">
    <location>
        <begin position="431"/>
        <end position="449"/>
    </location>
</feature>
<dbReference type="Gene3D" id="1.20.1250.20">
    <property type="entry name" value="MFS general substrate transporter like domains"/>
    <property type="match status" value="1"/>
</dbReference>
<feature type="transmembrane region" description="Helical" evidence="6">
    <location>
        <begin position="354"/>
        <end position="380"/>
    </location>
</feature>
<dbReference type="InterPro" id="IPR036259">
    <property type="entry name" value="MFS_trans_sf"/>
</dbReference>
<feature type="transmembrane region" description="Helical" evidence="6">
    <location>
        <begin position="455"/>
        <end position="474"/>
    </location>
</feature>
<dbReference type="InterPro" id="IPR044771">
    <property type="entry name" value="UN933_plant"/>
</dbReference>
<dbReference type="SUPFAM" id="SSF103473">
    <property type="entry name" value="MFS general substrate transporter"/>
    <property type="match status" value="1"/>
</dbReference>
<keyword evidence="5 6" id="KW-0472">Membrane</keyword>
<dbReference type="AlphaFoldDB" id="A0A371HP69"/>
<feature type="transmembrane region" description="Helical" evidence="6">
    <location>
        <begin position="73"/>
        <end position="90"/>
    </location>
</feature>
<dbReference type="Proteomes" id="UP000257109">
    <property type="component" value="Unassembled WGS sequence"/>
</dbReference>
<dbReference type="PANTHER" id="PTHR19444">
    <property type="entry name" value="UNC-93 RELATED"/>
    <property type="match status" value="1"/>
</dbReference>
<evidence type="ECO:0000313" key="8">
    <source>
        <dbReference type="Proteomes" id="UP000257109"/>
    </source>
</evidence>
<feature type="transmembrane region" description="Helical" evidence="6">
    <location>
        <begin position="110"/>
        <end position="126"/>
    </location>
</feature>